<dbReference type="EMBL" id="ASPP01001072">
    <property type="protein sequence ID" value="ETO36019.1"/>
    <property type="molecule type" value="Genomic_DNA"/>
</dbReference>
<evidence type="ECO:0000313" key="8">
    <source>
        <dbReference type="EMBL" id="ETO36019.1"/>
    </source>
</evidence>
<accession>X6PD84</accession>
<feature type="compositionally biased region" description="Basic and acidic residues" evidence="5">
    <location>
        <begin position="83"/>
        <end position="93"/>
    </location>
</feature>
<dbReference type="PANTHER" id="PTHR23327">
    <property type="entry name" value="RING FINGER PROTEIN 127"/>
    <property type="match status" value="1"/>
</dbReference>
<reference evidence="8 9" key="1">
    <citation type="journal article" date="2013" name="Curr. Biol.">
        <title>The Genome of the Foraminiferan Reticulomyxa filosa.</title>
        <authorList>
            <person name="Glockner G."/>
            <person name="Hulsmann N."/>
            <person name="Schleicher M."/>
            <person name="Noegel A.A."/>
            <person name="Eichinger L."/>
            <person name="Gallinger C."/>
            <person name="Pawlowski J."/>
            <person name="Sierra R."/>
            <person name="Euteneuer U."/>
            <person name="Pillet L."/>
            <person name="Moustafa A."/>
            <person name="Platzer M."/>
            <person name="Groth M."/>
            <person name="Szafranski K."/>
            <person name="Schliwa M."/>
        </authorList>
    </citation>
    <scope>NUCLEOTIDE SEQUENCE [LARGE SCALE GENOMIC DNA]</scope>
</reference>
<dbReference type="AlphaFoldDB" id="X6PD84"/>
<dbReference type="PROSITE" id="PS50089">
    <property type="entry name" value="ZF_RING_2"/>
    <property type="match status" value="1"/>
</dbReference>
<feature type="chain" id="PRO_5004977406" description="RING-type domain-containing protein" evidence="6">
    <location>
        <begin position="25"/>
        <end position="221"/>
    </location>
</feature>
<dbReference type="Proteomes" id="UP000023152">
    <property type="component" value="Unassembled WGS sequence"/>
</dbReference>
<feature type="non-terminal residue" evidence="8">
    <location>
        <position position="221"/>
    </location>
</feature>
<keyword evidence="2 4" id="KW-0863">Zinc-finger</keyword>
<dbReference type="Gene3D" id="3.30.40.10">
    <property type="entry name" value="Zinc/RING finger domain, C3HC4 (zinc finger)"/>
    <property type="match status" value="1"/>
</dbReference>
<dbReference type="PROSITE" id="PS00518">
    <property type="entry name" value="ZF_RING_1"/>
    <property type="match status" value="1"/>
</dbReference>
<keyword evidence="9" id="KW-1185">Reference proteome</keyword>
<evidence type="ECO:0000256" key="5">
    <source>
        <dbReference type="SAM" id="MobiDB-lite"/>
    </source>
</evidence>
<dbReference type="InterPro" id="IPR001841">
    <property type="entry name" value="Znf_RING"/>
</dbReference>
<protein>
    <recommendedName>
        <fullName evidence="7">RING-type domain-containing protein</fullName>
    </recommendedName>
</protein>
<evidence type="ECO:0000256" key="4">
    <source>
        <dbReference type="PROSITE-ProRule" id="PRU00175"/>
    </source>
</evidence>
<feature type="region of interest" description="Disordered" evidence="5">
    <location>
        <begin position="83"/>
        <end position="112"/>
    </location>
</feature>
<sequence length="221" mass="25964">MEKIVTIRRIVFELLCFFLLVVAATNIMSEQSAACLKRNRRQPSLCSCSKIHRQLHMEKNEDTEEEIMESEMQDKMEKKENIIEKKEQGQDRSTKKKRINQKNGRKKTNTKEENLIDKLKQDMECVIFTQMYVASVTLCCGHSFCYMCLKEYMEQSSNLQIVKCPICRSKNKVPAIDRDISINFALQSLIEKVNPYSLDEQGLIDYKQIYQQYLVCFVFIV</sequence>
<dbReference type="InterPro" id="IPR018957">
    <property type="entry name" value="Znf_C3HC4_RING-type"/>
</dbReference>
<organism evidence="8 9">
    <name type="scientific">Reticulomyxa filosa</name>
    <dbReference type="NCBI Taxonomy" id="46433"/>
    <lineage>
        <taxon>Eukaryota</taxon>
        <taxon>Sar</taxon>
        <taxon>Rhizaria</taxon>
        <taxon>Retaria</taxon>
        <taxon>Foraminifera</taxon>
        <taxon>Monothalamids</taxon>
        <taxon>Reticulomyxidae</taxon>
        <taxon>Reticulomyxa</taxon>
    </lineage>
</organism>
<dbReference type="SMART" id="SM00184">
    <property type="entry name" value="RING"/>
    <property type="match status" value="1"/>
</dbReference>
<dbReference type="SUPFAM" id="SSF57850">
    <property type="entry name" value="RING/U-box"/>
    <property type="match status" value="1"/>
</dbReference>
<evidence type="ECO:0000256" key="2">
    <source>
        <dbReference type="ARBA" id="ARBA00022771"/>
    </source>
</evidence>
<evidence type="ECO:0000259" key="7">
    <source>
        <dbReference type="PROSITE" id="PS50089"/>
    </source>
</evidence>
<gene>
    <name evidence="8" type="ORF">RFI_01043</name>
</gene>
<dbReference type="InterPro" id="IPR017907">
    <property type="entry name" value="Znf_RING_CS"/>
</dbReference>
<evidence type="ECO:0000256" key="1">
    <source>
        <dbReference type="ARBA" id="ARBA00022723"/>
    </source>
</evidence>
<evidence type="ECO:0000256" key="6">
    <source>
        <dbReference type="SAM" id="SignalP"/>
    </source>
</evidence>
<evidence type="ECO:0000313" key="9">
    <source>
        <dbReference type="Proteomes" id="UP000023152"/>
    </source>
</evidence>
<comment type="caution">
    <text evidence="8">The sequence shown here is derived from an EMBL/GenBank/DDBJ whole genome shotgun (WGS) entry which is preliminary data.</text>
</comment>
<feature type="compositionally biased region" description="Basic residues" evidence="5">
    <location>
        <begin position="94"/>
        <end position="108"/>
    </location>
</feature>
<dbReference type="InterPro" id="IPR013083">
    <property type="entry name" value="Znf_RING/FYVE/PHD"/>
</dbReference>
<dbReference type="Pfam" id="PF00097">
    <property type="entry name" value="zf-C3HC4"/>
    <property type="match status" value="1"/>
</dbReference>
<feature type="domain" description="RING-type" evidence="7">
    <location>
        <begin position="125"/>
        <end position="168"/>
    </location>
</feature>
<keyword evidence="3" id="KW-0862">Zinc</keyword>
<dbReference type="OrthoDB" id="9049620at2759"/>
<name>X6PD84_RETFI</name>
<keyword evidence="6" id="KW-0732">Signal</keyword>
<keyword evidence="1" id="KW-0479">Metal-binding</keyword>
<dbReference type="GO" id="GO:0008270">
    <property type="term" value="F:zinc ion binding"/>
    <property type="evidence" value="ECO:0007669"/>
    <property type="project" value="UniProtKB-KW"/>
</dbReference>
<feature type="signal peptide" evidence="6">
    <location>
        <begin position="1"/>
        <end position="24"/>
    </location>
</feature>
<proteinExistence type="predicted"/>
<evidence type="ECO:0000256" key="3">
    <source>
        <dbReference type="ARBA" id="ARBA00022833"/>
    </source>
</evidence>